<dbReference type="Gramene" id="VVA23133">
    <property type="protein sequence ID" value="VVA23133"/>
    <property type="gene ID" value="Prudul26B030115"/>
</dbReference>
<name>A0A5E4F566_PRUDU</name>
<evidence type="ECO:0000313" key="3">
    <source>
        <dbReference type="Proteomes" id="UP000327085"/>
    </source>
</evidence>
<evidence type="ECO:0000313" key="4">
    <source>
        <dbReference type="Proteomes" id="UP001054821"/>
    </source>
</evidence>
<gene>
    <name evidence="2" type="ORF">ALMOND_2B030115</name>
    <name evidence="1" type="ORF">L3X38_031155</name>
</gene>
<evidence type="ECO:0000313" key="1">
    <source>
        <dbReference type="EMBL" id="KAI5322083.1"/>
    </source>
</evidence>
<dbReference type="InParanoid" id="A0A5E4F566"/>
<evidence type="ECO:0000313" key="2">
    <source>
        <dbReference type="EMBL" id="VVA23133.1"/>
    </source>
</evidence>
<keyword evidence="4" id="KW-1185">Reference proteome</keyword>
<dbReference type="Proteomes" id="UP001054821">
    <property type="component" value="Chromosome 6"/>
</dbReference>
<reference evidence="2" key="1">
    <citation type="submission" date="2019-07" db="EMBL/GenBank/DDBJ databases">
        <authorList>
            <person name="Alioto T."/>
            <person name="Alioto T."/>
            <person name="Gomez Garrido J."/>
        </authorList>
    </citation>
    <scope>NUCLEOTIDE SEQUENCE</scope>
</reference>
<protein>
    <submittedName>
        <fullName evidence="2">Uncharacterized protein</fullName>
    </submittedName>
</protein>
<dbReference type="Proteomes" id="UP000327085">
    <property type="component" value="Chromosome 6"/>
</dbReference>
<dbReference type="EMBL" id="JAJFAZ020000006">
    <property type="protein sequence ID" value="KAI5322083.1"/>
    <property type="molecule type" value="Genomic_DNA"/>
</dbReference>
<accession>A0A5E4F566</accession>
<proteinExistence type="predicted"/>
<organism evidence="2 3">
    <name type="scientific">Prunus dulcis</name>
    <name type="common">Almond</name>
    <name type="synonym">Amygdalus dulcis</name>
    <dbReference type="NCBI Taxonomy" id="3755"/>
    <lineage>
        <taxon>Eukaryota</taxon>
        <taxon>Viridiplantae</taxon>
        <taxon>Streptophyta</taxon>
        <taxon>Embryophyta</taxon>
        <taxon>Tracheophyta</taxon>
        <taxon>Spermatophyta</taxon>
        <taxon>Magnoliopsida</taxon>
        <taxon>eudicotyledons</taxon>
        <taxon>Gunneridae</taxon>
        <taxon>Pentapetalae</taxon>
        <taxon>rosids</taxon>
        <taxon>fabids</taxon>
        <taxon>Rosales</taxon>
        <taxon>Rosaceae</taxon>
        <taxon>Amygdaloideae</taxon>
        <taxon>Amygdaleae</taxon>
        <taxon>Prunus</taxon>
    </lineage>
</organism>
<dbReference type="AlphaFoldDB" id="A0A5E4F566"/>
<sequence>MRLHPINYFPLPRKDRVLLRHRLPKLLLSLSLNTEKFQCSISSPELLRRKIDRSAIDYRPSDYLYRWNSSQSLRTDTRKERIFEASTEE</sequence>
<dbReference type="EMBL" id="CABIKO010000067">
    <property type="protein sequence ID" value="VVA23133.1"/>
    <property type="molecule type" value="Genomic_DNA"/>
</dbReference>
<reference evidence="1 4" key="3">
    <citation type="journal article" date="2022" name="G3 (Bethesda)">
        <title>Whole-genome sequence and methylome profiling of the almond [Prunus dulcis (Mill.) D.A. Webb] cultivar 'Nonpareil'.</title>
        <authorList>
            <person name="D'Amico-Willman K.M."/>
            <person name="Ouma W.Z."/>
            <person name="Meulia T."/>
            <person name="Sideli G.M."/>
            <person name="Gradziel T.M."/>
            <person name="Fresnedo-Ramirez J."/>
        </authorList>
    </citation>
    <scope>NUCLEOTIDE SEQUENCE [LARGE SCALE GENOMIC DNA]</scope>
    <source>
        <strain evidence="1">Clone GOH B32 T37-40</strain>
    </source>
</reference>
<reference evidence="3" key="2">
    <citation type="journal article" date="2020" name="Plant J.">
        <title>Transposons played a major role in the diversification between the closely related almond and peach genomes: results from the almond genome sequence.</title>
        <authorList>
            <person name="Alioto T."/>
            <person name="Alexiou K.G."/>
            <person name="Bardil A."/>
            <person name="Barteri F."/>
            <person name="Castanera R."/>
            <person name="Cruz F."/>
            <person name="Dhingra A."/>
            <person name="Duval H."/>
            <person name="Fernandez I Marti A."/>
            <person name="Frias L."/>
            <person name="Galan B."/>
            <person name="Garcia J.L."/>
            <person name="Howad W."/>
            <person name="Gomez-Garrido J."/>
            <person name="Gut M."/>
            <person name="Julca I."/>
            <person name="Morata J."/>
            <person name="Puigdomenech P."/>
            <person name="Ribeca P."/>
            <person name="Rubio Cabetas M.J."/>
            <person name="Vlasova A."/>
            <person name="Wirthensohn M."/>
            <person name="Garcia-Mas J."/>
            <person name="Gabaldon T."/>
            <person name="Casacuberta J.M."/>
            <person name="Arus P."/>
        </authorList>
    </citation>
    <scope>NUCLEOTIDE SEQUENCE [LARGE SCALE GENOMIC DNA]</scope>
    <source>
        <strain evidence="3">cv. Texas</strain>
    </source>
</reference>